<dbReference type="Pfam" id="PF07676">
    <property type="entry name" value="PD40"/>
    <property type="match status" value="1"/>
</dbReference>
<dbReference type="InterPro" id="IPR011659">
    <property type="entry name" value="WD40"/>
</dbReference>
<sequence>MNNKNTLIGLNMVLVGLITFLGGYLVAQKKNTPSLANISSNLNRFSSATAKKQIGNDPKLLRLSSVKAVEPTLSDDGKKILYSEKGTDKIFASDFSGLNNGFVKTKDKSSLNPNISGAALSKNRQKIAYLYHDKGTDEGQISIANPDGSVFKNILPTRARQLKFDWVNDNQISFYNPTGEDRDLFLLDLESKQLEKILDSSNGLKILWSPDGSKLLYSADNQLSFLNLKDKTVLAIDLSTEADRCVWSLNSFLAYCGSTNSPQADSNSTVDSLYQLDIAKKEFGLFFQPSSIDKIKIKKPLLSPAEDYLFFVNDLDGYLYRISL</sequence>
<protein>
    <recommendedName>
        <fullName evidence="5">Dipeptidylpeptidase IV N-terminal domain-containing protein</fullName>
    </recommendedName>
</protein>
<evidence type="ECO:0008006" key="5">
    <source>
        <dbReference type="Google" id="ProtNLM"/>
    </source>
</evidence>
<dbReference type="EMBL" id="MGKS01000048">
    <property type="protein sequence ID" value="OGN30651.1"/>
    <property type="molecule type" value="Genomic_DNA"/>
</dbReference>
<dbReference type="AlphaFoldDB" id="A0A1F8GZC6"/>
<dbReference type="PANTHER" id="PTHR36842:SF1">
    <property type="entry name" value="PROTEIN TOLB"/>
    <property type="match status" value="1"/>
</dbReference>
<evidence type="ECO:0000313" key="3">
    <source>
        <dbReference type="EMBL" id="OGN30651.1"/>
    </source>
</evidence>
<keyword evidence="2" id="KW-1133">Transmembrane helix</keyword>
<feature type="transmembrane region" description="Helical" evidence="2">
    <location>
        <begin position="7"/>
        <end position="27"/>
    </location>
</feature>
<dbReference type="SUPFAM" id="SSF69304">
    <property type="entry name" value="Tricorn protease N-terminal domain"/>
    <property type="match status" value="1"/>
</dbReference>
<dbReference type="Gene3D" id="2.120.10.30">
    <property type="entry name" value="TolB, C-terminal domain"/>
    <property type="match status" value="1"/>
</dbReference>
<dbReference type="PANTHER" id="PTHR36842">
    <property type="entry name" value="PROTEIN TOLB HOMOLOG"/>
    <property type="match status" value="1"/>
</dbReference>
<keyword evidence="2" id="KW-0472">Membrane</keyword>
<dbReference type="Proteomes" id="UP000177676">
    <property type="component" value="Unassembled WGS sequence"/>
</dbReference>
<reference evidence="3 4" key="1">
    <citation type="journal article" date="2016" name="Nat. Commun.">
        <title>Thousands of microbial genomes shed light on interconnected biogeochemical processes in an aquifer system.</title>
        <authorList>
            <person name="Anantharaman K."/>
            <person name="Brown C.T."/>
            <person name="Hug L.A."/>
            <person name="Sharon I."/>
            <person name="Castelle C.J."/>
            <person name="Probst A.J."/>
            <person name="Thomas B.C."/>
            <person name="Singh A."/>
            <person name="Wilkins M.J."/>
            <person name="Karaoz U."/>
            <person name="Brodie E.L."/>
            <person name="Williams K.H."/>
            <person name="Hubbard S.S."/>
            <person name="Banfield J.F."/>
        </authorList>
    </citation>
    <scope>NUCLEOTIDE SEQUENCE [LARGE SCALE GENOMIC DNA]</scope>
</reference>
<proteinExistence type="inferred from homology"/>
<evidence type="ECO:0000256" key="2">
    <source>
        <dbReference type="SAM" id="Phobius"/>
    </source>
</evidence>
<keyword evidence="2" id="KW-0812">Transmembrane</keyword>
<organism evidence="3 4">
    <name type="scientific">Candidatus Yanofskybacteria bacterium RIFCSPLOWO2_02_FULL_43_10b</name>
    <dbReference type="NCBI Taxonomy" id="1802704"/>
    <lineage>
        <taxon>Bacteria</taxon>
        <taxon>Candidatus Yanofskyibacteriota</taxon>
    </lineage>
</organism>
<accession>A0A1F8GZC6</accession>
<evidence type="ECO:0000313" key="4">
    <source>
        <dbReference type="Proteomes" id="UP000177676"/>
    </source>
</evidence>
<gene>
    <name evidence="3" type="ORF">A3I92_01825</name>
</gene>
<name>A0A1F8GZC6_9BACT</name>
<comment type="similarity">
    <text evidence="1">Belongs to the TolB family.</text>
</comment>
<comment type="caution">
    <text evidence="3">The sequence shown here is derived from an EMBL/GenBank/DDBJ whole genome shotgun (WGS) entry which is preliminary data.</text>
</comment>
<evidence type="ECO:0000256" key="1">
    <source>
        <dbReference type="ARBA" id="ARBA00009820"/>
    </source>
</evidence>
<dbReference type="InterPro" id="IPR011042">
    <property type="entry name" value="6-blade_b-propeller_TolB-like"/>
</dbReference>